<organism evidence="2 3">
    <name type="scientific">Bhargavaea beijingensis</name>
    <dbReference type="NCBI Taxonomy" id="426756"/>
    <lineage>
        <taxon>Bacteria</taxon>
        <taxon>Bacillati</taxon>
        <taxon>Bacillota</taxon>
        <taxon>Bacilli</taxon>
        <taxon>Bacillales</taxon>
        <taxon>Caryophanaceae</taxon>
        <taxon>Bhargavaea</taxon>
    </lineage>
</organism>
<dbReference type="Pfam" id="PF13333">
    <property type="entry name" value="rve_2"/>
    <property type="match status" value="1"/>
</dbReference>
<dbReference type="InterPro" id="IPR001584">
    <property type="entry name" value="Integrase_cat-core"/>
</dbReference>
<evidence type="ECO:0000313" key="2">
    <source>
        <dbReference type="EMBL" id="SDE04935.1"/>
    </source>
</evidence>
<dbReference type="PANTHER" id="PTHR46889:SF4">
    <property type="entry name" value="TRANSPOSASE INSO FOR INSERTION SEQUENCE ELEMENT IS911B-RELATED"/>
    <property type="match status" value="1"/>
</dbReference>
<gene>
    <name evidence="2" type="ORF">SAMN04488126_10324</name>
</gene>
<dbReference type="AlphaFoldDB" id="A0A1G6ZSZ3"/>
<dbReference type="EMBL" id="FNAR01000003">
    <property type="protein sequence ID" value="SDE04935.1"/>
    <property type="molecule type" value="Genomic_DNA"/>
</dbReference>
<protein>
    <submittedName>
        <fullName evidence="2">Integrase core domain-containing protein</fullName>
    </submittedName>
</protein>
<name>A0A1G6ZSZ3_9BACL</name>
<dbReference type="Pfam" id="PF00665">
    <property type="entry name" value="rve"/>
    <property type="match status" value="1"/>
</dbReference>
<dbReference type="GO" id="GO:0003676">
    <property type="term" value="F:nucleic acid binding"/>
    <property type="evidence" value="ECO:0007669"/>
    <property type="project" value="InterPro"/>
</dbReference>
<proteinExistence type="predicted"/>
<evidence type="ECO:0000313" key="3">
    <source>
        <dbReference type="Proteomes" id="UP000198823"/>
    </source>
</evidence>
<sequence length="188" mass="22324">MSRQPINESIRRLLEDNPNILHVADKTTLEHRTVSNHLNREFQQDESGKVLLTVITYLYYDKGQPAYLSAVKDVATKEILAYELMISLSMPIVYRKQDKLEEALGENLHPEIIFHSDQGVHYTHPEYQKRLKDLNIKQSMSHCWDIAPMESFFGHMKDEMDFRQCQTYDELKQLVDEYIYDSNNRRYH</sequence>
<accession>A0A1G6ZSZ3</accession>
<feature type="domain" description="Integrase catalytic" evidence="1">
    <location>
        <begin position="29"/>
        <end position="188"/>
    </location>
</feature>
<dbReference type="RefSeq" id="WP_176765019.1">
    <property type="nucleotide sequence ID" value="NZ_FNAR01000003.1"/>
</dbReference>
<dbReference type="SUPFAM" id="SSF53098">
    <property type="entry name" value="Ribonuclease H-like"/>
    <property type="match status" value="1"/>
</dbReference>
<reference evidence="2 3" key="1">
    <citation type="submission" date="2016-10" db="EMBL/GenBank/DDBJ databases">
        <authorList>
            <person name="de Groot N.N."/>
        </authorList>
    </citation>
    <scope>NUCLEOTIDE SEQUENCE [LARGE SCALE GENOMIC DNA]</scope>
    <source>
        <strain evidence="2 3">CGMCC 1.6762</strain>
    </source>
</reference>
<dbReference type="InterPro" id="IPR036397">
    <property type="entry name" value="RNaseH_sf"/>
</dbReference>
<dbReference type="PANTHER" id="PTHR46889">
    <property type="entry name" value="TRANSPOSASE INSF FOR INSERTION SEQUENCE IS3B-RELATED"/>
    <property type="match status" value="1"/>
</dbReference>
<dbReference type="Proteomes" id="UP000198823">
    <property type="component" value="Unassembled WGS sequence"/>
</dbReference>
<dbReference type="PROSITE" id="PS50994">
    <property type="entry name" value="INTEGRASE"/>
    <property type="match status" value="1"/>
</dbReference>
<dbReference type="GO" id="GO:0015074">
    <property type="term" value="P:DNA integration"/>
    <property type="evidence" value="ECO:0007669"/>
    <property type="project" value="InterPro"/>
</dbReference>
<dbReference type="InterPro" id="IPR050900">
    <property type="entry name" value="Transposase_IS3/IS150/IS904"/>
</dbReference>
<dbReference type="Gene3D" id="3.30.420.10">
    <property type="entry name" value="Ribonuclease H-like superfamily/Ribonuclease H"/>
    <property type="match status" value="1"/>
</dbReference>
<dbReference type="InterPro" id="IPR012337">
    <property type="entry name" value="RNaseH-like_sf"/>
</dbReference>
<evidence type="ECO:0000259" key="1">
    <source>
        <dbReference type="PROSITE" id="PS50994"/>
    </source>
</evidence>